<keyword evidence="4" id="KW-1185">Reference proteome</keyword>
<sequence length="248" mass="26361">MSGVRAVRDGALGLAFGFRLGGGGRRRRRRAGCLGAPFAVPSPVGRRAGLSLCQIVSLRWPWRAVQSSEVVVLDPTRRVLSPEQVRALLAEAAREPALYARVALVALAGARPREVEGLRRGDFDADGSRLRLGRGALERTVRVAPSAAKLLGEAAGRVAAGTRGCLLEPWSPVRLVQSVRGAARAAGVEAGVHELRQSAIAVVWEDGTPVQHIEAYFGVSRPAARRDLVPVRDGYDVGIADVLQEAFG</sequence>
<dbReference type="OrthoDB" id="9801717at2"/>
<evidence type="ECO:0000313" key="4">
    <source>
        <dbReference type="Proteomes" id="UP000473014"/>
    </source>
</evidence>
<reference evidence="3 4" key="1">
    <citation type="submission" date="2019-11" db="EMBL/GenBank/DDBJ databases">
        <authorList>
            <person name="Yuan L."/>
        </authorList>
    </citation>
    <scope>NUCLEOTIDE SEQUENCE [LARGE SCALE GENOMIC DNA]</scope>
    <source>
        <strain evidence="3 4">TRM43335</strain>
    </source>
</reference>
<evidence type="ECO:0000313" key="3">
    <source>
        <dbReference type="EMBL" id="MTE20257.1"/>
    </source>
</evidence>
<dbReference type="SUPFAM" id="SSF56349">
    <property type="entry name" value="DNA breaking-rejoining enzymes"/>
    <property type="match status" value="1"/>
</dbReference>
<feature type="domain" description="Tyr recombinase" evidence="2">
    <location>
        <begin position="75"/>
        <end position="248"/>
    </location>
</feature>
<evidence type="ECO:0000259" key="2">
    <source>
        <dbReference type="PROSITE" id="PS51898"/>
    </source>
</evidence>
<keyword evidence="1" id="KW-0233">DNA recombination</keyword>
<name>A0A6G2BDA7_9ACTN</name>
<dbReference type="InterPro" id="IPR011010">
    <property type="entry name" value="DNA_brk_join_enz"/>
</dbReference>
<proteinExistence type="predicted"/>
<protein>
    <submittedName>
        <fullName evidence="3">Tyrosine-type recombinase/integrase</fullName>
    </submittedName>
</protein>
<dbReference type="InterPro" id="IPR002104">
    <property type="entry name" value="Integrase_catalytic"/>
</dbReference>
<comment type="caution">
    <text evidence="3">The sequence shown here is derived from an EMBL/GenBank/DDBJ whole genome shotgun (WGS) entry which is preliminary data.</text>
</comment>
<evidence type="ECO:0000256" key="1">
    <source>
        <dbReference type="ARBA" id="ARBA00023172"/>
    </source>
</evidence>
<dbReference type="EMBL" id="WIXO01000001">
    <property type="protein sequence ID" value="MTE20257.1"/>
    <property type="molecule type" value="Genomic_DNA"/>
</dbReference>
<dbReference type="Gene3D" id="1.10.443.10">
    <property type="entry name" value="Intergrase catalytic core"/>
    <property type="match status" value="1"/>
</dbReference>
<dbReference type="InterPro" id="IPR013762">
    <property type="entry name" value="Integrase-like_cat_sf"/>
</dbReference>
<organism evidence="3 4">
    <name type="scientific">Streptomyces taklimakanensis</name>
    <dbReference type="NCBI Taxonomy" id="2569853"/>
    <lineage>
        <taxon>Bacteria</taxon>
        <taxon>Bacillati</taxon>
        <taxon>Actinomycetota</taxon>
        <taxon>Actinomycetes</taxon>
        <taxon>Kitasatosporales</taxon>
        <taxon>Streptomycetaceae</taxon>
        <taxon>Streptomyces</taxon>
    </lineage>
</organism>
<dbReference type="AlphaFoldDB" id="A0A6G2BDA7"/>
<gene>
    <name evidence="3" type="ORF">F0L17_14290</name>
</gene>
<dbReference type="Proteomes" id="UP000473014">
    <property type="component" value="Unassembled WGS sequence"/>
</dbReference>
<accession>A0A6G2BDA7</accession>
<dbReference type="GO" id="GO:0015074">
    <property type="term" value="P:DNA integration"/>
    <property type="evidence" value="ECO:0007669"/>
    <property type="project" value="InterPro"/>
</dbReference>
<dbReference type="GO" id="GO:0006310">
    <property type="term" value="P:DNA recombination"/>
    <property type="evidence" value="ECO:0007669"/>
    <property type="project" value="UniProtKB-KW"/>
</dbReference>
<dbReference type="PROSITE" id="PS51898">
    <property type="entry name" value="TYR_RECOMBINASE"/>
    <property type="match status" value="1"/>
</dbReference>
<dbReference type="GO" id="GO:0003677">
    <property type="term" value="F:DNA binding"/>
    <property type="evidence" value="ECO:0007669"/>
    <property type="project" value="InterPro"/>
</dbReference>